<name>A0A369US43_9GAMM</name>
<dbReference type="SUPFAM" id="SSF53383">
    <property type="entry name" value="PLP-dependent transferases"/>
    <property type="match status" value="1"/>
</dbReference>
<dbReference type="InterPro" id="IPR015422">
    <property type="entry name" value="PyrdxlP-dep_Trfase_small"/>
</dbReference>
<evidence type="ECO:0000313" key="7">
    <source>
        <dbReference type="EMBL" id="RDD82548.1"/>
    </source>
</evidence>
<evidence type="ECO:0000256" key="1">
    <source>
        <dbReference type="ARBA" id="ARBA00001933"/>
    </source>
</evidence>
<dbReference type="InterPro" id="IPR015421">
    <property type="entry name" value="PyrdxlP-dep_Trfase_major"/>
</dbReference>
<keyword evidence="5 6" id="KW-0663">Pyridoxal phosphate</keyword>
<dbReference type="InterPro" id="IPR015424">
    <property type="entry name" value="PyrdxlP-dep_Trfase"/>
</dbReference>
<evidence type="ECO:0000256" key="6">
    <source>
        <dbReference type="RuleBase" id="RU003560"/>
    </source>
</evidence>
<dbReference type="EMBL" id="QQAH01000005">
    <property type="protein sequence ID" value="RDD82548.1"/>
    <property type="molecule type" value="Genomic_DNA"/>
</dbReference>
<protein>
    <submittedName>
        <fullName evidence="7">Aminotransferase class III-fold pyridoxal phosphate-dependent enzyme</fullName>
    </submittedName>
</protein>
<comment type="similarity">
    <text evidence="2 6">Belongs to the class-III pyridoxal-phosphate-dependent aminotransferase family.</text>
</comment>
<reference evidence="7 8" key="1">
    <citation type="submission" date="2018-07" db="EMBL/GenBank/DDBJ databases">
        <title>Dyella tabacisoli L4-6T, whole genome shotgun sequence.</title>
        <authorList>
            <person name="Zhou X.-K."/>
            <person name="Li W.-J."/>
            <person name="Duan Y.-Q."/>
        </authorList>
    </citation>
    <scope>NUCLEOTIDE SEQUENCE [LARGE SCALE GENOMIC DNA]</scope>
    <source>
        <strain evidence="7 8">L4-6</strain>
    </source>
</reference>
<dbReference type="PANTHER" id="PTHR43206:SF2">
    <property type="entry name" value="4-AMINOBUTYRATE AMINOTRANSFERASE GABT"/>
    <property type="match status" value="1"/>
</dbReference>
<keyword evidence="4 7" id="KW-0808">Transferase</keyword>
<dbReference type="GO" id="GO:0005829">
    <property type="term" value="C:cytosol"/>
    <property type="evidence" value="ECO:0007669"/>
    <property type="project" value="TreeGrafter"/>
</dbReference>
<keyword evidence="8" id="KW-1185">Reference proteome</keyword>
<evidence type="ECO:0000313" key="8">
    <source>
        <dbReference type="Proteomes" id="UP000253782"/>
    </source>
</evidence>
<dbReference type="Gene3D" id="3.40.640.10">
    <property type="entry name" value="Type I PLP-dependent aspartate aminotransferase-like (Major domain)"/>
    <property type="match status" value="1"/>
</dbReference>
<dbReference type="GO" id="GO:0008483">
    <property type="term" value="F:transaminase activity"/>
    <property type="evidence" value="ECO:0007669"/>
    <property type="project" value="UniProtKB-KW"/>
</dbReference>
<dbReference type="GO" id="GO:0030170">
    <property type="term" value="F:pyridoxal phosphate binding"/>
    <property type="evidence" value="ECO:0007669"/>
    <property type="project" value="InterPro"/>
</dbReference>
<evidence type="ECO:0000256" key="2">
    <source>
        <dbReference type="ARBA" id="ARBA00008954"/>
    </source>
</evidence>
<dbReference type="Proteomes" id="UP000253782">
    <property type="component" value="Unassembled WGS sequence"/>
</dbReference>
<accession>A0A369US43</accession>
<dbReference type="AlphaFoldDB" id="A0A369US43"/>
<comment type="caution">
    <text evidence="7">The sequence shown here is derived from an EMBL/GenBank/DDBJ whole genome shotgun (WGS) entry which is preliminary data.</text>
</comment>
<dbReference type="InterPro" id="IPR005814">
    <property type="entry name" value="Aminotrans_3"/>
</dbReference>
<organism evidence="7 8">
    <name type="scientific">Dyella tabacisoli</name>
    <dbReference type="NCBI Taxonomy" id="2282381"/>
    <lineage>
        <taxon>Bacteria</taxon>
        <taxon>Pseudomonadati</taxon>
        <taxon>Pseudomonadota</taxon>
        <taxon>Gammaproteobacteria</taxon>
        <taxon>Lysobacterales</taxon>
        <taxon>Rhodanobacteraceae</taxon>
        <taxon>Dyella</taxon>
    </lineage>
</organism>
<dbReference type="OrthoDB" id="6188639at2"/>
<keyword evidence="3 7" id="KW-0032">Aminotransferase</keyword>
<proteinExistence type="inferred from homology"/>
<dbReference type="Pfam" id="PF00202">
    <property type="entry name" value="Aminotran_3"/>
    <property type="match status" value="1"/>
</dbReference>
<evidence type="ECO:0000256" key="3">
    <source>
        <dbReference type="ARBA" id="ARBA00022576"/>
    </source>
</evidence>
<dbReference type="Gene3D" id="3.90.1150.10">
    <property type="entry name" value="Aspartate Aminotransferase, domain 1"/>
    <property type="match status" value="1"/>
</dbReference>
<evidence type="ECO:0000256" key="5">
    <source>
        <dbReference type="ARBA" id="ARBA00022898"/>
    </source>
</evidence>
<comment type="cofactor">
    <cofactor evidence="1">
        <name>pyridoxal 5'-phosphate</name>
        <dbReference type="ChEBI" id="CHEBI:597326"/>
    </cofactor>
</comment>
<dbReference type="GO" id="GO:0009450">
    <property type="term" value="P:gamma-aminobutyric acid catabolic process"/>
    <property type="evidence" value="ECO:0007669"/>
    <property type="project" value="TreeGrafter"/>
</dbReference>
<evidence type="ECO:0000256" key="4">
    <source>
        <dbReference type="ARBA" id="ARBA00022679"/>
    </source>
</evidence>
<dbReference type="RefSeq" id="WP_114844613.1">
    <property type="nucleotide sequence ID" value="NZ_JBHSPE010000001.1"/>
</dbReference>
<sequence length="503" mass="55121">MGVIEQLRELREFGGTPRTTGMDDVSIERFAASYPQLAQAISEAVARHRALRADLSDFLKLDEVEQMAQAQAGFVNFYPDDAVNHYLPAAARGPWVITLKGAVIHDNGGYGMLGFGHNNEAIQTAMSQPQVMANVMTPSVSQLRFAQALNKELGRNREGDLRSRNPYARYLCLNSGSESVSLACRIADVNAKIMTDAGGRYAGRSIKRLAVKGAFHGRTDKPALYSDSTRKTYQQHLASYRHEDTLLTVTPYDIGQLEAVFADADKHGWFIEAMFLEPVMGEGDPGRAVTPEFYKAARTLTEAHGTLLLIDSIQAGLRAHGVLSLTDYPGFEKLPAPDMETFSKALNAGQYPMSVLAVSERTAALYRKGIYGNTMTANPRALDVALATLDQLTDAVRSNIRERGKEFVDKLNALKNELGGLITKVQGTGLLFSCELSPEFKCYGANSTEEYMRERGIGVIHGGTNSLRFTPHFNVTSAEVDLVVEHLRKALLQGPRKLKAEAA</sequence>
<dbReference type="PANTHER" id="PTHR43206">
    <property type="entry name" value="AMINOTRANSFERASE"/>
    <property type="match status" value="1"/>
</dbReference>
<gene>
    <name evidence="7" type="ORF">DVJ77_06355</name>
</gene>